<dbReference type="Gene3D" id="3.20.20.140">
    <property type="entry name" value="Metal-dependent hydrolases"/>
    <property type="match status" value="1"/>
</dbReference>
<dbReference type="SUPFAM" id="SSF51556">
    <property type="entry name" value="Metallo-dependent hydrolases"/>
    <property type="match status" value="1"/>
</dbReference>
<comment type="caution">
    <text evidence="2">The sequence shown here is derived from an EMBL/GenBank/DDBJ whole genome shotgun (WGS) entry which is preliminary data.</text>
</comment>
<evidence type="ECO:0000256" key="1">
    <source>
        <dbReference type="SAM" id="SignalP"/>
    </source>
</evidence>
<dbReference type="CDD" id="cd01301">
    <property type="entry name" value="rDP_like"/>
    <property type="match status" value="1"/>
</dbReference>
<name>A0A395LHT9_9SPHN</name>
<dbReference type="PANTHER" id="PTHR10443:SF12">
    <property type="entry name" value="DIPEPTIDASE"/>
    <property type="match status" value="1"/>
</dbReference>
<feature type="chain" id="PRO_5017207661" evidence="1">
    <location>
        <begin position="26"/>
        <end position="423"/>
    </location>
</feature>
<keyword evidence="3" id="KW-1185">Reference proteome</keyword>
<sequence length="423" mass="45412">MPRRFATIAFGATALACTIAAPLSAQTPEEVAEAALEAAPVWDGHNDVPIQLRSRFGNEIGAFDFEHTGHTKTDERAQMQTDIARLRAGKVGAQWWSVYVPASLDEPEAVQMTIEQIDVTKRLIARYPGEMSLALTADDVAAAVAEGRIAGLLGMEGGHSIGSSLAVLRQMYDLGARYMTLTHSKNTPWADSSTDAPEHGGLTDFGKDLVREMNRIGMVVDLSHVSEATMMDALDVAQAPVIFSHSSARAINGHARNVPDSVLRRLAGNGGIVMVTAVPGFLSEEARLWNANREAEEARLEALWQGQPDAVVAGLAAWDEANPYPPANIGDMADHIDHVRDVAGIDAIGIGGDYDGIPFAPDGLEDVSTYPALFTELARRGYSQTDLEKISFGNMMRVMRAVEGASTAMAAVPPYEYPAGEER</sequence>
<dbReference type="InterPro" id="IPR008257">
    <property type="entry name" value="Pept_M19"/>
</dbReference>
<evidence type="ECO:0000313" key="2">
    <source>
        <dbReference type="EMBL" id="RDS76209.1"/>
    </source>
</evidence>
<dbReference type="PROSITE" id="PS51257">
    <property type="entry name" value="PROKAR_LIPOPROTEIN"/>
    <property type="match status" value="1"/>
</dbReference>
<reference evidence="2 3" key="1">
    <citation type="submission" date="2018-07" db="EMBL/GenBank/DDBJ databases">
        <title>Erythrobacter nanhaiensis sp. nov., a novel member of the genus Erythrobacter isolated from the South China Sea.</title>
        <authorList>
            <person name="Chen X."/>
            <person name="Liu J."/>
        </authorList>
    </citation>
    <scope>NUCLEOTIDE SEQUENCE [LARGE SCALE GENOMIC DNA]</scope>
    <source>
        <strain evidence="2 3">S-5</strain>
    </source>
</reference>
<proteinExistence type="predicted"/>
<dbReference type="AlphaFoldDB" id="A0A395LHT9"/>
<accession>A0A395LHT9</accession>
<dbReference type="EMBL" id="QRBB01000001">
    <property type="protein sequence ID" value="RDS76209.1"/>
    <property type="molecule type" value="Genomic_DNA"/>
</dbReference>
<evidence type="ECO:0000313" key="3">
    <source>
        <dbReference type="Proteomes" id="UP000254101"/>
    </source>
</evidence>
<dbReference type="RefSeq" id="WP_115490443.1">
    <property type="nucleotide sequence ID" value="NZ_JACHWW010000001.1"/>
</dbReference>
<feature type="signal peptide" evidence="1">
    <location>
        <begin position="1"/>
        <end position="25"/>
    </location>
</feature>
<keyword evidence="1" id="KW-0732">Signal</keyword>
<dbReference type="PROSITE" id="PS51365">
    <property type="entry name" value="RENAL_DIPEPTIDASE_2"/>
    <property type="match status" value="1"/>
</dbReference>
<dbReference type="GO" id="GO:0070573">
    <property type="term" value="F:metallodipeptidase activity"/>
    <property type="evidence" value="ECO:0007669"/>
    <property type="project" value="InterPro"/>
</dbReference>
<dbReference type="OrthoDB" id="9804920at2"/>
<dbReference type="Pfam" id="PF01244">
    <property type="entry name" value="Peptidase_M19"/>
    <property type="match status" value="1"/>
</dbReference>
<dbReference type="InterPro" id="IPR032466">
    <property type="entry name" value="Metal_Hydrolase"/>
</dbReference>
<dbReference type="GO" id="GO:0006508">
    <property type="term" value="P:proteolysis"/>
    <property type="evidence" value="ECO:0007669"/>
    <property type="project" value="InterPro"/>
</dbReference>
<dbReference type="PANTHER" id="PTHR10443">
    <property type="entry name" value="MICROSOMAL DIPEPTIDASE"/>
    <property type="match status" value="1"/>
</dbReference>
<gene>
    <name evidence="2" type="ORF">DL238_00305</name>
</gene>
<dbReference type="Proteomes" id="UP000254101">
    <property type="component" value="Unassembled WGS sequence"/>
</dbReference>
<protein>
    <submittedName>
        <fullName evidence="2">Membrane dipeptidase</fullName>
    </submittedName>
</protein>
<organism evidence="2 3">
    <name type="scientific">Alteriqipengyuania lutimaris</name>
    <dbReference type="NCBI Taxonomy" id="1538146"/>
    <lineage>
        <taxon>Bacteria</taxon>
        <taxon>Pseudomonadati</taxon>
        <taxon>Pseudomonadota</taxon>
        <taxon>Alphaproteobacteria</taxon>
        <taxon>Sphingomonadales</taxon>
        <taxon>Erythrobacteraceae</taxon>
        <taxon>Alteriqipengyuania</taxon>
    </lineage>
</organism>